<proteinExistence type="predicted"/>
<evidence type="ECO:0000313" key="2">
    <source>
        <dbReference type="Proteomes" id="UP000318946"/>
    </source>
</evidence>
<dbReference type="AlphaFoldDB" id="A0A4Y1WQD4"/>
<accession>A0A4Y1WQD4</accession>
<organism evidence="1 2">
    <name type="scientific">Alistipes communis</name>
    <dbReference type="NCBI Taxonomy" id="2585118"/>
    <lineage>
        <taxon>Bacteria</taxon>
        <taxon>Pseudomonadati</taxon>
        <taxon>Bacteroidota</taxon>
        <taxon>Bacteroidia</taxon>
        <taxon>Bacteroidales</taxon>
        <taxon>Rikenellaceae</taxon>
        <taxon>Alistipes</taxon>
    </lineage>
</organism>
<dbReference type="InterPro" id="IPR046489">
    <property type="entry name" value="DUF6582"/>
</dbReference>
<sequence>MRTPAAHPDRLTAEERRELDDDAFGIPSRREFPLVDAAHVRAAESYFRYAPEADKPALAWRRMRQAAEFGIEIRSETILRWAARTAKR</sequence>
<dbReference type="OrthoDB" id="1004620at2"/>
<protein>
    <submittedName>
        <fullName evidence="1">Uncharacterized protein</fullName>
    </submittedName>
</protein>
<dbReference type="EMBL" id="AP019735">
    <property type="protein sequence ID" value="BBL03152.1"/>
    <property type="molecule type" value="Genomic_DNA"/>
</dbReference>
<dbReference type="Pfam" id="PF20223">
    <property type="entry name" value="DUF6582"/>
    <property type="match status" value="1"/>
</dbReference>
<name>A0A4Y1WQD4_9BACT</name>
<dbReference type="KEGG" id="acou:A5CBH24_04650"/>
<reference evidence="2" key="1">
    <citation type="submission" date="2019-06" db="EMBL/GenBank/DDBJ databases">
        <title>Alistipes onderdonkii subsp. vulgaris subsp. nov., Alistipes dispar sp. nov. and Alistipes communis sp. nov., isolated from human faeces, and creation of Alistipes onderdonkii subsp. onderdonkii subsp. nov.</title>
        <authorList>
            <person name="Sakamoto M."/>
            <person name="Ikeyama N."/>
            <person name="Ogata Y."/>
            <person name="Suda W."/>
            <person name="Iino T."/>
            <person name="Hattori M."/>
            <person name="Ohkuma M."/>
        </authorList>
    </citation>
    <scope>NUCLEOTIDE SEQUENCE [LARGE SCALE GENOMIC DNA]</scope>
    <source>
        <strain evidence="2">5CBH24</strain>
    </source>
</reference>
<keyword evidence="2" id="KW-1185">Reference proteome</keyword>
<dbReference type="GeneID" id="78341179"/>
<gene>
    <name evidence="1" type="ORF">A5CBH24_04650</name>
</gene>
<dbReference type="Proteomes" id="UP000318946">
    <property type="component" value="Chromosome"/>
</dbReference>
<dbReference type="RefSeq" id="WP_141412076.1">
    <property type="nucleotide sequence ID" value="NZ_AP019735.1"/>
</dbReference>
<evidence type="ECO:0000313" key="1">
    <source>
        <dbReference type="EMBL" id="BBL03152.1"/>
    </source>
</evidence>